<feature type="coiled-coil region" evidence="1">
    <location>
        <begin position="5"/>
        <end position="64"/>
    </location>
</feature>
<gene>
    <name evidence="2" type="ORF">ENO26_05550</name>
</gene>
<dbReference type="Gene3D" id="1.20.5.2950">
    <property type="match status" value="1"/>
</dbReference>
<evidence type="ECO:0008006" key="3">
    <source>
        <dbReference type="Google" id="ProtNLM"/>
    </source>
</evidence>
<protein>
    <recommendedName>
        <fullName evidence="3">V-type ATP synthase subunit H</fullName>
    </recommendedName>
</protein>
<dbReference type="AlphaFoldDB" id="A0A7J2U428"/>
<accession>A0A7J2U428</accession>
<reference evidence="2" key="1">
    <citation type="journal article" date="2020" name="mSystems">
        <title>Genome- and Community-Level Interaction Insights into Carbon Utilization and Element Cycling Functions of Hydrothermarchaeota in Hydrothermal Sediment.</title>
        <authorList>
            <person name="Zhou Z."/>
            <person name="Liu Y."/>
            <person name="Xu W."/>
            <person name="Pan J."/>
            <person name="Luo Z.H."/>
            <person name="Li M."/>
        </authorList>
    </citation>
    <scope>NUCLEOTIDE SEQUENCE [LARGE SCALE GENOMIC DNA]</scope>
    <source>
        <strain evidence="2">SpSt-125</strain>
    </source>
</reference>
<comment type="caution">
    <text evidence="2">The sequence shown here is derived from an EMBL/GenBank/DDBJ whole genome shotgun (WGS) entry which is preliminary data.</text>
</comment>
<evidence type="ECO:0000313" key="2">
    <source>
        <dbReference type="EMBL" id="HEM67013.1"/>
    </source>
</evidence>
<evidence type="ECO:0000256" key="1">
    <source>
        <dbReference type="SAM" id="Coils"/>
    </source>
</evidence>
<dbReference type="EMBL" id="DSEU01000040">
    <property type="protein sequence ID" value="HEM67013.1"/>
    <property type="molecule type" value="Genomic_DNA"/>
</dbReference>
<organism evidence="2">
    <name type="scientific">Ignisphaera aggregans</name>
    <dbReference type="NCBI Taxonomy" id="334771"/>
    <lineage>
        <taxon>Archaea</taxon>
        <taxon>Thermoproteota</taxon>
        <taxon>Thermoprotei</taxon>
        <taxon>Desulfurococcales</taxon>
        <taxon>Desulfurococcaceae</taxon>
        <taxon>Ignisphaera</taxon>
    </lineage>
</organism>
<sequence length="101" mass="11649">MSALMESIEKEAEEIIKDAEKKAEEIIEEAKKRAEEVLNDENYLHELESLRKELERKLEDEINKIIDNAKVEANNIRKIYSEKLESIAKHIASIVTGVDIV</sequence>
<proteinExistence type="predicted"/>
<name>A0A7J2U428_9CREN</name>
<keyword evidence="1" id="KW-0175">Coiled coil</keyword>